<dbReference type="InterPro" id="IPR002225">
    <property type="entry name" value="3Beta_OHSteriod_DH/Estase"/>
</dbReference>
<dbReference type="EMBL" id="JANCYW010000011">
    <property type="protein sequence ID" value="KAK4537131.1"/>
    <property type="molecule type" value="Genomic_DNA"/>
</dbReference>
<evidence type="ECO:0000256" key="4">
    <source>
        <dbReference type="SAM" id="Phobius"/>
    </source>
</evidence>
<evidence type="ECO:0000256" key="3">
    <source>
        <dbReference type="SAM" id="MobiDB-lite"/>
    </source>
</evidence>
<keyword evidence="4" id="KW-1133">Transmembrane helix</keyword>
<dbReference type="InterPro" id="IPR057326">
    <property type="entry name" value="KR_dom"/>
</dbReference>
<evidence type="ECO:0000259" key="5">
    <source>
        <dbReference type="SMART" id="SM00822"/>
    </source>
</evidence>
<dbReference type="Proteomes" id="UP001301350">
    <property type="component" value="Unassembled WGS sequence"/>
</dbReference>
<dbReference type="Gene3D" id="3.40.50.720">
    <property type="entry name" value="NAD(P)-binding Rossmann-like Domain"/>
    <property type="match status" value="1"/>
</dbReference>
<evidence type="ECO:0000256" key="2">
    <source>
        <dbReference type="ARBA" id="ARBA00023002"/>
    </source>
</evidence>
<proteinExistence type="inferred from homology"/>
<comment type="caution">
    <text evidence="6">The sequence shown here is derived from an EMBL/GenBank/DDBJ whole genome shotgun (WGS) entry which is preliminary data.</text>
</comment>
<dbReference type="InterPro" id="IPR036291">
    <property type="entry name" value="NAD(P)-bd_dom_sf"/>
</dbReference>
<sequence>MPRVHTRSAGRAERAAPPADGAPRHHSSAAPTLRASPGRTAVVIGGCGFLGKHLVGALRNQGVRVVVLDVRLFLIDEWLDAVRGAGPPPTVISAVVDIADAAQVQQAFAQHGPVDVVFHCASAAPTAAKAANRAVMERVNVRGTQNILDACRAHRVSYLVYTSSASVVFGGRDLVDVDEQSVTYPRRDVDFYTRTKRVAEQLVLEAATMERHRAADRTAAPLWAVALRPSGIFGEGDPLFVPTLVDKARRGRMKFVIGSGRNLMDWTYVGNVVQAHVLAADTMMRSTRGAQRLSGRAYFITNNEPRPFWGFMGDVLEGLGYPRPHIHLPFALVYPLSWLVSVLAVALAVVGIRLDTDFTPSRILLATCERRMRCAAAERDFGYRPQVKMDEALRRTVAWFRRKREHASDGPRKKKRA</sequence>
<keyword evidence="4" id="KW-0472">Membrane</keyword>
<evidence type="ECO:0000256" key="1">
    <source>
        <dbReference type="ARBA" id="ARBA00009219"/>
    </source>
</evidence>
<reference evidence="6 7" key="1">
    <citation type="submission" date="2022-07" db="EMBL/GenBank/DDBJ databases">
        <title>Genome-wide signatures of adaptation to extreme environments.</title>
        <authorList>
            <person name="Cho C.H."/>
            <person name="Yoon H.S."/>
        </authorList>
    </citation>
    <scope>NUCLEOTIDE SEQUENCE [LARGE SCALE GENOMIC DNA]</scope>
    <source>
        <strain evidence="6 7">DBV 063 E5</strain>
    </source>
</reference>
<evidence type="ECO:0000313" key="7">
    <source>
        <dbReference type="Proteomes" id="UP001301350"/>
    </source>
</evidence>
<dbReference type="GO" id="GO:0016616">
    <property type="term" value="F:oxidoreductase activity, acting on the CH-OH group of donors, NAD or NADP as acceptor"/>
    <property type="evidence" value="ECO:0007669"/>
    <property type="project" value="InterPro"/>
</dbReference>
<dbReference type="InterPro" id="IPR050177">
    <property type="entry name" value="Lipid_A_modif_metabolic_enz"/>
</dbReference>
<keyword evidence="2" id="KW-0560">Oxidoreductase</keyword>
<dbReference type="GO" id="GO:0006694">
    <property type="term" value="P:steroid biosynthetic process"/>
    <property type="evidence" value="ECO:0007669"/>
    <property type="project" value="InterPro"/>
</dbReference>
<feature type="transmembrane region" description="Helical" evidence="4">
    <location>
        <begin position="332"/>
        <end position="352"/>
    </location>
</feature>
<feature type="region of interest" description="Disordered" evidence="3">
    <location>
        <begin position="1"/>
        <end position="34"/>
    </location>
</feature>
<dbReference type="PANTHER" id="PTHR43245">
    <property type="entry name" value="BIFUNCTIONAL POLYMYXIN RESISTANCE PROTEIN ARNA"/>
    <property type="match status" value="1"/>
</dbReference>
<evidence type="ECO:0000313" key="6">
    <source>
        <dbReference type="EMBL" id="KAK4537131.1"/>
    </source>
</evidence>
<keyword evidence="7" id="KW-1185">Reference proteome</keyword>
<accession>A0AAV9IYG1</accession>
<comment type="similarity">
    <text evidence="1">Belongs to the 3-beta-HSD family.</text>
</comment>
<feature type="domain" description="Ketoreductase" evidence="5">
    <location>
        <begin position="39"/>
        <end position="232"/>
    </location>
</feature>
<dbReference type="Pfam" id="PF01073">
    <property type="entry name" value="3Beta_HSD"/>
    <property type="match status" value="1"/>
</dbReference>
<keyword evidence="4" id="KW-0812">Transmembrane</keyword>
<dbReference type="SMART" id="SM00822">
    <property type="entry name" value="PKS_KR"/>
    <property type="match status" value="1"/>
</dbReference>
<dbReference type="SUPFAM" id="SSF51735">
    <property type="entry name" value="NAD(P)-binding Rossmann-fold domains"/>
    <property type="match status" value="1"/>
</dbReference>
<protein>
    <recommendedName>
        <fullName evidence="5">Ketoreductase domain-containing protein</fullName>
    </recommendedName>
</protein>
<gene>
    <name evidence="6" type="ORF">CDCA_CDCA11G3156</name>
</gene>
<name>A0AAV9IYG1_CYACA</name>
<dbReference type="PANTHER" id="PTHR43245:SF51">
    <property type="entry name" value="SHORT CHAIN DEHYDROGENASE_REDUCTASE FAMILY 42E, MEMBER 2"/>
    <property type="match status" value="1"/>
</dbReference>
<dbReference type="AlphaFoldDB" id="A0AAV9IYG1"/>
<organism evidence="6 7">
    <name type="scientific">Cyanidium caldarium</name>
    <name type="common">Red alga</name>
    <dbReference type="NCBI Taxonomy" id="2771"/>
    <lineage>
        <taxon>Eukaryota</taxon>
        <taxon>Rhodophyta</taxon>
        <taxon>Bangiophyceae</taxon>
        <taxon>Cyanidiales</taxon>
        <taxon>Cyanidiaceae</taxon>
        <taxon>Cyanidium</taxon>
    </lineage>
</organism>